<organism evidence="1 2">
    <name type="scientific">Tenacibaculum tangerinum</name>
    <dbReference type="NCBI Taxonomy" id="3038772"/>
    <lineage>
        <taxon>Bacteria</taxon>
        <taxon>Pseudomonadati</taxon>
        <taxon>Bacteroidota</taxon>
        <taxon>Flavobacteriia</taxon>
        <taxon>Flavobacteriales</taxon>
        <taxon>Flavobacteriaceae</taxon>
        <taxon>Tenacibaculum</taxon>
    </lineage>
</organism>
<proteinExistence type="predicted"/>
<gene>
    <name evidence="1" type="ORF">P8625_15880</name>
</gene>
<dbReference type="RefSeq" id="WP_279651392.1">
    <property type="nucleotide sequence ID" value="NZ_CP122539.1"/>
</dbReference>
<dbReference type="Proteomes" id="UP001232001">
    <property type="component" value="Chromosome"/>
</dbReference>
<evidence type="ECO:0000313" key="1">
    <source>
        <dbReference type="EMBL" id="WGH75518.1"/>
    </source>
</evidence>
<dbReference type="PROSITE" id="PS51257">
    <property type="entry name" value="PROKAR_LIPOPROTEIN"/>
    <property type="match status" value="1"/>
</dbReference>
<evidence type="ECO:0008006" key="3">
    <source>
        <dbReference type="Google" id="ProtNLM"/>
    </source>
</evidence>
<evidence type="ECO:0000313" key="2">
    <source>
        <dbReference type="Proteomes" id="UP001232001"/>
    </source>
</evidence>
<accession>A0ABY8L243</accession>
<dbReference type="EMBL" id="CP122539">
    <property type="protein sequence ID" value="WGH75518.1"/>
    <property type="molecule type" value="Genomic_DNA"/>
</dbReference>
<protein>
    <recommendedName>
        <fullName evidence="3">Lipoprotein</fullName>
    </recommendedName>
</protein>
<reference evidence="1 2" key="1">
    <citation type="submission" date="2023-04" db="EMBL/GenBank/DDBJ databases">
        <title>Tenacibaculum tangerinum sp. nov., isolated from sea tidal flat of South Korea.</title>
        <authorList>
            <person name="Lee S.H."/>
            <person name="Kim J.-J."/>
        </authorList>
    </citation>
    <scope>NUCLEOTIDE SEQUENCE [LARGE SCALE GENOMIC DNA]</scope>
    <source>
        <strain evidence="1 2">GRR-S3-23</strain>
    </source>
</reference>
<keyword evidence="2" id="KW-1185">Reference proteome</keyword>
<sequence length="185" mass="21105">MKKLLIIFGIAFGIVSCTSKVDLAIDNPSKNPILVSIDTLTVEIPPKEVVWVEMGKGPRKITLPNDSIVNYDFQRSVYMLNPTLSQYLKYGEVYGSNPMAKFNYRLNDTVNFYGFEFVGDYKVIKDLVNTVNWDYGPRESLPSMVQVEEGSSFTTVYKLMDINEFIEEINKRAQETATTEENKTK</sequence>
<name>A0ABY8L243_9FLAO</name>